<evidence type="ECO:0000313" key="9">
    <source>
        <dbReference type="EMBL" id="OTP18876.1"/>
    </source>
</evidence>
<keyword evidence="2" id="KW-0813">Transport</keyword>
<evidence type="ECO:0000256" key="2">
    <source>
        <dbReference type="ARBA" id="ARBA00022448"/>
    </source>
</evidence>
<evidence type="ECO:0000259" key="8">
    <source>
        <dbReference type="PROSITE" id="PS51101"/>
    </source>
</evidence>
<keyword evidence="4" id="KW-0762">Sugar transport</keyword>
<dbReference type="GO" id="GO:0005737">
    <property type="term" value="C:cytoplasm"/>
    <property type="evidence" value="ECO:0007669"/>
    <property type="project" value="UniProtKB-SubCell"/>
</dbReference>
<dbReference type="EMBL" id="NGMM01000001">
    <property type="protein sequence ID" value="OTP18876.1"/>
    <property type="molecule type" value="Genomic_DNA"/>
</dbReference>
<evidence type="ECO:0000256" key="3">
    <source>
        <dbReference type="ARBA" id="ARBA00022490"/>
    </source>
</evidence>
<reference evidence="10" key="3">
    <citation type="submission" date="2024-03" db="EMBL/GenBank/DDBJ databases">
        <title>The Genome Sequence of Enterococcus sp. DIV0242b.</title>
        <authorList>
            <consortium name="The Broad Institute Genomics Platform"/>
            <consortium name="The Broad Institute Microbial Omics Core"/>
            <consortium name="The Broad Institute Genomic Center for Infectious Diseases"/>
            <person name="Earl A."/>
            <person name="Manson A."/>
            <person name="Gilmore M."/>
            <person name="Schwartman J."/>
            <person name="Shea T."/>
            <person name="Abouelleil A."/>
            <person name="Cao P."/>
            <person name="Chapman S."/>
            <person name="Cusick C."/>
            <person name="Young S."/>
            <person name="Neafsey D."/>
            <person name="Nusbaum C."/>
            <person name="Birren B."/>
        </authorList>
    </citation>
    <scope>NUCLEOTIDE SEQUENCE</scope>
    <source>
        <strain evidence="10">9E7_DIV0242</strain>
    </source>
</reference>
<keyword evidence="11" id="KW-1185">Reference proteome</keyword>
<dbReference type="EMBL" id="CP147247">
    <property type="protein sequence ID" value="WYJ88939.1"/>
    <property type="molecule type" value="Genomic_DNA"/>
</dbReference>
<reference evidence="9" key="1">
    <citation type="submission" date="2017-05" db="EMBL/GenBank/DDBJ databases">
        <title>The Genome Sequence of Enterococcus sp. 9E7_DIV0242.</title>
        <authorList>
            <consortium name="The Broad Institute Genomics Platform"/>
            <consortium name="The Broad Institute Genomic Center for Infectious Diseases"/>
            <person name="Earl A."/>
            <person name="Manson A."/>
            <person name="Schwartman J."/>
            <person name="Gilmore M."/>
            <person name="Abouelleil A."/>
            <person name="Cao P."/>
            <person name="Chapman S."/>
            <person name="Cusick C."/>
            <person name="Shea T."/>
            <person name="Young S."/>
            <person name="Neafsey D."/>
            <person name="Nusbaum C."/>
            <person name="Birren B."/>
        </authorList>
    </citation>
    <scope>NUCLEOTIDE SEQUENCE [LARGE SCALE GENOMIC DNA]</scope>
    <source>
        <strain evidence="9">9E7_DIV0242</strain>
    </source>
</reference>
<keyword evidence="5" id="KW-0808">Transferase</keyword>
<evidence type="ECO:0000313" key="10">
    <source>
        <dbReference type="EMBL" id="WYJ88939.1"/>
    </source>
</evidence>
<protein>
    <submittedName>
        <fullName evidence="10">PTS system, mannose-specific IIB component</fullName>
    </submittedName>
</protein>
<sequence>MISMIRIDDRLVHGQVAVKWSKQLGISRIIVVSDSIAQNEIQVSALKMAAPSGVKVAVLSLEKAISILNDPRSKSLKILVVTNDPVYVAGLLPHLEEKTPTLNMANYGRIGGTLSDKEKITETVYLSEADKEVLRTVFSGGHDFNYQPLPDDAPQSLKQLIGG</sequence>
<keyword evidence="6" id="KW-0598">Phosphotransferase system</keyword>
<dbReference type="Pfam" id="PF03830">
    <property type="entry name" value="PTSIIB_sorb"/>
    <property type="match status" value="1"/>
</dbReference>
<dbReference type="OrthoDB" id="9788818at2"/>
<dbReference type="SUPFAM" id="SSF52728">
    <property type="entry name" value="PTS IIb component"/>
    <property type="match status" value="1"/>
</dbReference>
<keyword evidence="7" id="KW-0418">Kinase</keyword>
<reference evidence="10" key="2">
    <citation type="submission" date="2017-05" db="EMBL/GenBank/DDBJ databases">
        <authorList>
            <consortium name="The Broad Institute Genomics Platform"/>
            <consortium name="The Broad Institute Genomic Center for Infectious Diseases"/>
            <person name="Earl A."/>
            <person name="Manson A."/>
            <person name="Schwartman J."/>
            <person name="Gilmore M."/>
            <person name="Abouelleil A."/>
            <person name="Cao P."/>
            <person name="Chapman S."/>
            <person name="Cusick C."/>
            <person name="Shea T."/>
            <person name="Young S."/>
            <person name="Neafsey D."/>
            <person name="Nusbaum C."/>
            <person name="Birren B."/>
        </authorList>
    </citation>
    <scope>NUCLEOTIDE SEQUENCE</scope>
    <source>
        <strain evidence="10">9E7_DIV0242</strain>
    </source>
</reference>
<dbReference type="PROSITE" id="PS51101">
    <property type="entry name" value="PTS_EIIB_TYPE_4"/>
    <property type="match status" value="1"/>
</dbReference>
<accession>A0A242KD38</accession>
<evidence type="ECO:0000256" key="4">
    <source>
        <dbReference type="ARBA" id="ARBA00022597"/>
    </source>
</evidence>
<dbReference type="InterPro" id="IPR004720">
    <property type="entry name" value="PTS_IIB_sorbose-sp"/>
</dbReference>
<evidence type="ECO:0000256" key="1">
    <source>
        <dbReference type="ARBA" id="ARBA00004496"/>
    </source>
</evidence>
<evidence type="ECO:0000313" key="11">
    <source>
        <dbReference type="Proteomes" id="UP000195141"/>
    </source>
</evidence>
<keyword evidence="3" id="KW-0963">Cytoplasm</keyword>
<gene>
    <name evidence="10" type="ORF">A5888_000658</name>
    <name evidence="9" type="ORF">A5888_000690</name>
</gene>
<comment type="subcellular location">
    <subcellularLocation>
        <location evidence="1">Cytoplasm</location>
    </subcellularLocation>
</comment>
<name>A0A242KD38_9ENTE</name>
<dbReference type="GO" id="GO:0008982">
    <property type="term" value="F:protein-N(PI)-phosphohistidine-sugar phosphotransferase activity"/>
    <property type="evidence" value="ECO:0007669"/>
    <property type="project" value="InterPro"/>
</dbReference>
<dbReference type="InterPro" id="IPR036667">
    <property type="entry name" value="PTS_IIB_sorbose-sp_sf"/>
</dbReference>
<evidence type="ECO:0000256" key="6">
    <source>
        <dbReference type="ARBA" id="ARBA00022683"/>
    </source>
</evidence>
<evidence type="ECO:0000256" key="5">
    <source>
        <dbReference type="ARBA" id="ARBA00022679"/>
    </source>
</evidence>
<dbReference type="GO" id="GO:0016301">
    <property type="term" value="F:kinase activity"/>
    <property type="evidence" value="ECO:0007669"/>
    <property type="project" value="UniProtKB-KW"/>
</dbReference>
<organism evidence="9">
    <name type="scientific">Candidatus Enterococcus clewellii</name>
    <dbReference type="NCBI Taxonomy" id="1834193"/>
    <lineage>
        <taxon>Bacteria</taxon>
        <taxon>Bacillati</taxon>
        <taxon>Bacillota</taxon>
        <taxon>Bacilli</taxon>
        <taxon>Lactobacillales</taxon>
        <taxon>Enterococcaceae</taxon>
        <taxon>Enterococcus</taxon>
    </lineage>
</organism>
<evidence type="ECO:0000256" key="7">
    <source>
        <dbReference type="ARBA" id="ARBA00022777"/>
    </source>
</evidence>
<proteinExistence type="predicted"/>
<feature type="domain" description="PTS EIIB type-4" evidence="8">
    <location>
        <begin position="1"/>
        <end position="163"/>
    </location>
</feature>
<dbReference type="Proteomes" id="UP000195141">
    <property type="component" value="Chromosome"/>
</dbReference>
<dbReference type="AlphaFoldDB" id="A0A242KD38"/>
<dbReference type="Gene3D" id="3.40.35.10">
    <property type="entry name" value="Phosphotransferase system, sorbose subfamily IIB component"/>
    <property type="match status" value="1"/>
</dbReference>
<dbReference type="RefSeq" id="WP_086347809.1">
    <property type="nucleotide sequence ID" value="NZ_CP147247.1"/>
</dbReference>
<dbReference type="GO" id="GO:0009401">
    <property type="term" value="P:phosphoenolpyruvate-dependent sugar phosphotransferase system"/>
    <property type="evidence" value="ECO:0007669"/>
    <property type="project" value="UniProtKB-KW"/>
</dbReference>